<name>A0A316GNC7_9RHOB</name>
<dbReference type="AlphaFoldDB" id="A0A316GNC7"/>
<sequence length="92" mass="10652">MRLFTSRHHERSAEARRLYARYEIAHTIIDYLAALCFLNGSILSFQPDLAGPSSWFFLFGSLFFLAKPTIRLAREIQFFQIGDVEELAKRAP</sequence>
<evidence type="ECO:0000313" key="4">
    <source>
        <dbReference type="Proteomes" id="UP000245708"/>
    </source>
</evidence>
<evidence type="ECO:0000259" key="2">
    <source>
        <dbReference type="Pfam" id="PF14145"/>
    </source>
</evidence>
<proteinExistence type="predicted"/>
<dbReference type="RefSeq" id="WP_109666426.1">
    <property type="nucleotide sequence ID" value="NZ_QGGW01000002.1"/>
</dbReference>
<keyword evidence="1" id="KW-1133">Transmembrane helix</keyword>
<feature type="transmembrane region" description="Helical" evidence="1">
    <location>
        <begin position="49"/>
        <end position="66"/>
    </location>
</feature>
<evidence type="ECO:0000256" key="1">
    <source>
        <dbReference type="SAM" id="Phobius"/>
    </source>
</evidence>
<feature type="domain" description="YrhK" evidence="2">
    <location>
        <begin position="21"/>
        <end position="76"/>
    </location>
</feature>
<keyword evidence="4" id="KW-1185">Reference proteome</keyword>
<feature type="transmembrane region" description="Helical" evidence="1">
    <location>
        <begin position="21"/>
        <end position="43"/>
    </location>
</feature>
<accession>A0A316GNC7</accession>
<protein>
    <submittedName>
        <fullName evidence="3">YrhK-like protein</fullName>
    </submittedName>
</protein>
<gene>
    <name evidence="3" type="ORF">C7455_102159</name>
</gene>
<dbReference type="OrthoDB" id="5862062at2"/>
<keyword evidence="1" id="KW-0472">Membrane</keyword>
<dbReference type="Proteomes" id="UP000245708">
    <property type="component" value="Unassembled WGS sequence"/>
</dbReference>
<dbReference type="EMBL" id="QGGW01000002">
    <property type="protein sequence ID" value="PWK61470.1"/>
    <property type="molecule type" value="Genomic_DNA"/>
</dbReference>
<dbReference type="InterPro" id="IPR025424">
    <property type="entry name" value="YrhK_domain"/>
</dbReference>
<keyword evidence="1" id="KW-0812">Transmembrane</keyword>
<organism evidence="3 4">
    <name type="scientific">Roseicyclus mahoneyensis</name>
    <dbReference type="NCBI Taxonomy" id="164332"/>
    <lineage>
        <taxon>Bacteria</taxon>
        <taxon>Pseudomonadati</taxon>
        <taxon>Pseudomonadota</taxon>
        <taxon>Alphaproteobacteria</taxon>
        <taxon>Rhodobacterales</taxon>
        <taxon>Roseobacteraceae</taxon>
        <taxon>Roseicyclus</taxon>
    </lineage>
</organism>
<evidence type="ECO:0000313" key="3">
    <source>
        <dbReference type="EMBL" id="PWK61470.1"/>
    </source>
</evidence>
<reference evidence="3 4" key="1">
    <citation type="submission" date="2018-05" db="EMBL/GenBank/DDBJ databases">
        <title>Genomic Encyclopedia of Type Strains, Phase IV (KMG-IV): sequencing the most valuable type-strain genomes for metagenomic binning, comparative biology and taxonomic classification.</title>
        <authorList>
            <person name="Goeker M."/>
        </authorList>
    </citation>
    <scope>NUCLEOTIDE SEQUENCE [LARGE SCALE GENOMIC DNA]</scope>
    <source>
        <strain evidence="3 4">DSM 16097</strain>
    </source>
</reference>
<dbReference type="Pfam" id="PF14145">
    <property type="entry name" value="YrhK"/>
    <property type="match status" value="1"/>
</dbReference>
<comment type="caution">
    <text evidence="3">The sequence shown here is derived from an EMBL/GenBank/DDBJ whole genome shotgun (WGS) entry which is preliminary data.</text>
</comment>